<organism evidence="1 2">
    <name type="scientific">Sclerotinia trifoliorum</name>
    <dbReference type="NCBI Taxonomy" id="28548"/>
    <lineage>
        <taxon>Eukaryota</taxon>
        <taxon>Fungi</taxon>
        <taxon>Dikarya</taxon>
        <taxon>Ascomycota</taxon>
        <taxon>Pezizomycotina</taxon>
        <taxon>Leotiomycetes</taxon>
        <taxon>Helotiales</taxon>
        <taxon>Sclerotiniaceae</taxon>
        <taxon>Sclerotinia</taxon>
    </lineage>
</organism>
<dbReference type="Proteomes" id="UP000624404">
    <property type="component" value="Unassembled WGS sequence"/>
</dbReference>
<proteinExistence type="predicted"/>
<sequence length="85" mass="9189">MFQSVSTIQNLPLFDCSPDYWNPGLCFLHKFPISESSGYLTGGCSKQIPTSTYNSASGVWIHFFAVAEARNALYTICVSAAGSVS</sequence>
<reference evidence="1" key="1">
    <citation type="submission" date="2020-10" db="EMBL/GenBank/DDBJ databases">
        <authorList>
            <person name="Kusch S."/>
        </authorList>
    </citation>
    <scope>NUCLEOTIDE SEQUENCE</scope>
    <source>
        <strain evidence="1">SwB9</strain>
    </source>
</reference>
<name>A0A8H2VXW8_9HELO</name>
<evidence type="ECO:0000313" key="2">
    <source>
        <dbReference type="Proteomes" id="UP000624404"/>
    </source>
</evidence>
<dbReference type="EMBL" id="CAJHIA010000020">
    <property type="protein sequence ID" value="CAD6446418.1"/>
    <property type="molecule type" value="Genomic_DNA"/>
</dbReference>
<keyword evidence="2" id="KW-1185">Reference proteome</keyword>
<comment type="caution">
    <text evidence="1">The sequence shown here is derived from an EMBL/GenBank/DDBJ whole genome shotgun (WGS) entry which is preliminary data.</text>
</comment>
<evidence type="ECO:0000313" key="1">
    <source>
        <dbReference type="EMBL" id="CAD6446418.1"/>
    </source>
</evidence>
<protein>
    <submittedName>
        <fullName evidence="1">76fe000b-d3f0-4998-9076-924f658405b5</fullName>
    </submittedName>
</protein>
<accession>A0A8H2VXW8</accession>
<dbReference type="AlphaFoldDB" id="A0A8H2VXW8"/>
<gene>
    <name evidence="1" type="ORF">SCLTRI_LOCUS6210</name>
</gene>